<name>A0A1F4XY86_9BACT</name>
<dbReference type="InterPro" id="IPR052345">
    <property type="entry name" value="Rad_response_metalloprotease"/>
</dbReference>
<evidence type="ECO:0000259" key="1">
    <source>
        <dbReference type="Pfam" id="PF06114"/>
    </source>
</evidence>
<feature type="domain" description="IrrE N-terminal-like" evidence="1">
    <location>
        <begin position="67"/>
        <end position="162"/>
    </location>
</feature>
<dbReference type="AlphaFoldDB" id="A0A1F4XY86"/>
<dbReference type="InterPro" id="IPR010359">
    <property type="entry name" value="IrrE_HExxH"/>
</dbReference>
<dbReference type="PANTHER" id="PTHR43236:SF2">
    <property type="entry name" value="BLL0069 PROTEIN"/>
    <property type="match status" value="1"/>
</dbReference>
<dbReference type="PANTHER" id="PTHR43236">
    <property type="entry name" value="ANTITOXIN HIGA1"/>
    <property type="match status" value="1"/>
</dbReference>
<dbReference type="STRING" id="1797245.A2949_00110"/>
<evidence type="ECO:0000313" key="3">
    <source>
        <dbReference type="Proteomes" id="UP000178585"/>
    </source>
</evidence>
<evidence type="ECO:0000313" key="2">
    <source>
        <dbReference type="EMBL" id="OGC86649.1"/>
    </source>
</evidence>
<proteinExistence type="predicted"/>
<protein>
    <recommendedName>
        <fullName evidence="1">IrrE N-terminal-like domain-containing protein</fullName>
    </recommendedName>
</protein>
<dbReference type="Pfam" id="PF06114">
    <property type="entry name" value="Peptidase_M78"/>
    <property type="match status" value="1"/>
</dbReference>
<organism evidence="2 3">
    <name type="scientific">Candidatus Adlerbacteria bacterium RIFCSPLOWO2_01_FULL_54_21b</name>
    <dbReference type="NCBI Taxonomy" id="1797245"/>
    <lineage>
        <taxon>Bacteria</taxon>
        <taxon>Candidatus Adleribacteriota</taxon>
    </lineage>
</organism>
<reference evidence="2 3" key="1">
    <citation type="journal article" date="2016" name="Nat. Commun.">
        <title>Thousands of microbial genomes shed light on interconnected biogeochemical processes in an aquifer system.</title>
        <authorList>
            <person name="Anantharaman K."/>
            <person name="Brown C.T."/>
            <person name="Hug L.A."/>
            <person name="Sharon I."/>
            <person name="Castelle C.J."/>
            <person name="Probst A.J."/>
            <person name="Thomas B.C."/>
            <person name="Singh A."/>
            <person name="Wilkins M.J."/>
            <person name="Karaoz U."/>
            <person name="Brodie E.L."/>
            <person name="Williams K.H."/>
            <person name="Hubbard S.S."/>
            <person name="Banfield J.F."/>
        </authorList>
    </citation>
    <scope>NUCLEOTIDE SEQUENCE [LARGE SCALE GENOMIC DNA]</scope>
</reference>
<gene>
    <name evidence="2" type="ORF">A2949_00110</name>
</gene>
<sequence length="173" mass="19834">MNTIPPEWQNLARHKVNEILEEVELGYPLKAPVPINEVIESYLGDVQLVTIMDEIFPEGVSAFATKDMSLGWMIVINGREPLVRQRFSAAHELAHITVAPKYRKKEYCSHHSDDWVEKLCDRFAGDILMPDTLLLNFYRSTPLPYLTQVANHFKVSRQVAEIQLGRRGLPFTT</sequence>
<dbReference type="EMBL" id="MEWZ01000018">
    <property type="protein sequence ID" value="OGC86649.1"/>
    <property type="molecule type" value="Genomic_DNA"/>
</dbReference>
<accession>A0A1F4XY86</accession>
<comment type="caution">
    <text evidence="2">The sequence shown here is derived from an EMBL/GenBank/DDBJ whole genome shotgun (WGS) entry which is preliminary data.</text>
</comment>
<dbReference type="Gene3D" id="1.10.10.2910">
    <property type="match status" value="1"/>
</dbReference>
<dbReference type="Proteomes" id="UP000178585">
    <property type="component" value="Unassembled WGS sequence"/>
</dbReference>